<dbReference type="EMBL" id="CM037160">
    <property type="protein sequence ID" value="KAH7840044.1"/>
    <property type="molecule type" value="Genomic_DNA"/>
</dbReference>
<protein>
    <submittedName>
        <fullName evidence="1">Uncharacterized protein</fullName>
    </submittedName>
</protein>
<accession>A0ACB7XGU3</accession>
<proteinExistence type="predicted"/>
<evidence type="ECO:0000313" key="2">
    <source>
        <dbReference type="Proteomes" id="UP000828048"/>
    </source>
</evidence>
<dbReference type="Proteomes" id="UP000828048">
    <property type="component" value="Chromosome 10"/>
</dbReference>
<organism evidence="1 2">
    <name type="scientific">Vaccinium darrowii</name>
    <dbReference type="NCBI Taxonomy" id="229202"/>
    <lineage>
        <taxon>Eukaryota</taxon>
        <taxon>Viridiplantae</taxon>
        <taxon>Streptophyta</taxon>
        <taxon>Embryophyta</taxon>
        <taxon>Tracheophyta</taxon>
        <taxon>Spermatophyta</taxon>
        <taxon>Magnoliopsida</taxon>
        <taxon>eudicotyledons</taxon>
        <taxon>Gunneridae</taxon>
        <taxon>Pentapetalae</taxon>
        <taxon>asterids</taxon>
        <taxon>Ericales</taxon>
        <taxon>Ericaceae</taxon>
        <taxon>Vaccinioideae</taxon>
        <taxon>Vaccinieae</taxon>
        <taxon>Vaccinium</taxon>
    </lineage>
</organism>
<keyword evidence="2" id="KW-1185">Reference proteome</keyword>
<name>A0ACB7XGU3_9ERIC</name>
<gene>
    <name evidence="1" type="ORF">Vadar_011898</name>
</gene>
<comment type="caution">
    <text evidence="1">The sequence shown here is derived from an EMBL/GenBank/DDBJ whole genome shotgun (WGS) entry which is preliminary data.</text>
</comment>
<evidence type="ECO:0000313" key="1">
    <source>
        <dbReference type="EMBL" id="KAH7840044.1"/>
    </source>
</evidence>
<sequence>MGSLCCCFHVPEVEENVESNPSNHGNCSCLNCSVHNLKTKYGAFFGRGEMHAGPSHGQVTTASSSSAVAPTNPEMDTRSQLPNNPNISTKISSGVNMQLGSNSRATSKECHVESKKLPGKVLTASRECVDSILEEEDVCPTCLEEFTPDNPKITTHCRHDYHLSCIYEWQQRSEKCPVCAKGYSGVGDVGFSVAVTVGGGEEEEFTTLAIVADEERMCSRRGRSLSRGGLCRLQQRRWGRRIFVVATAQSRSSGVSFSLSPLFSCELEEEEGAFKKN</sequence>
<reference evidence="1 2" key="1">
    <citation type="journal article" date="2021" name="Hortic Res">
        <title>High-quality reference genome and annotation aids understanding of berry development for evergreen blueberry (Vaccinium darrowii).</title>
        <authorList>
            <person name="Yu J."/>
            <person name="Hulse-Kemp A.M."/>
            <person name="Babiker E."/>
            <person name="Staton M."/>
        </authorList>
    </citation>
    <scope>NUCLEOTIDE SEQUENCE [LARGE SCALE GENOMIC DNA]</scope>
    <source>
        <strain evidence="2">cv. NJ 8807/NJ 8810</strain>
        <tissue evidence="1">Young leaf</tissue>
    </source>
</reference>